<dbReference type="EMBL" id="CYKH01001685">
    <property type="protein sequence ID" value="CUG88933.1"/>
    <property type="molecule type" value="Genomic_DNA"/>
</dbReference>
<dbReference type="PANTHER" id="PTHR42886">
    <property type="entry name" value="RE40534P-RELATED"/>
    <property type="match status" value="1"/>
</dbReference>
<protein>
    <recommendedName>
        <fullName evidence="3">AB hydrolase-1 domain-containing protein</fullName>
    </recommendedName>
</protein>
<dbReference type="OrthoDB" id="7457040at2759"/>
<evidence type="ECO:0000313" key="4">
    <source>
        <dbReference type="EMBL" id="CUG88933.1"/>
    </source>
</evidence>
<dbReference type="GO" id="GO:0042171">
    <property type="term" value="F:lysophosphatidic acid acyltransferase activity"/>
    <property type="evidence" value="ECO:0007669"/>
    <property type="project" value="TreeGrafter"/>
</dbReference>
<dbReference type="GO" id="GO:0052689">
    <property type="term" value="F:carboxylic ester hydrolase activity"/>
    <property type="evidence" value="ECO:0007669"/>
    <property type="project" value="TreeGrafter"/>
</dbReference>
<evidence type="ECO:0000256" key="1">
    <source>
        <dbReference type="ARBA" id="ARBA00038097"/>
    </source>
</evidence>
<feature type="compositionally biased region" description="Polar residues" evidence="2">
    <location>
        <begin position="34"/>
        <end position="46"/>
    </location>
</feature>
<accession>A0A0S4JG59</accession>
<dbReference type="InterPro" id="IPR029058">
    <property type="entry name" value="AB_hydrolase_fold"/>
</dbReference>
<dbReference type="Proteomes" id="UP000051952">
    <property type="component" value="Unassembled WGS sequence"/>
</dbReference>
<dbReference type="InterPro" id="IPR000073">
    <property type="entry name" value="AB_hydrolase_1"/>
</dbReference>
<feature type="region of interest" description="Disordered" evidence="2">
    <location>
        <begin position="84"/>
        <end position="172"/>
    </location>
</feature>
<comment type="similarity">
    <text evidence="1">Belongs to the peptidase S33 family. ABHD4/ABHD5 subfamily.</text>
</comment>
<gene>
    <name evidence="4" type="ORF">BSAL_18305</name>
</gene>
<feature type="region of interest" description="Disordered" evidence="2">
    <location>
        <begin position="290"/>
        <end position="353"/>
    </location>
</feature>
<dbReference type="Gene3D" id="3.40.50.1820">
    <property type="entry name" value="alpha/beta hydrolase"/>
    <property type="match status" value="1"/>
</dbReference>
<dbReference type="AlphaFoldDB" id="A0A0S4JG59"/>
<feature type="compositionally biased region" description="Basic residues" evidence="2">
    <location>
        <begin position="113"/>
        <end position="122"/>
    </location>
</feature>
<evidence type="ECO:0000259" key="3">
    <source>
        <dbReference type="Pfam" id="PF12697"/>
    </source>
</evidence>
<feature type="domain" description="AB hydrolase-1" evidence="3">
    <location>
        <begin position="384"/>
        <end position="686"/>
    </location>
</feature>
<proteinExistence type="inferred from homology"/>
<feature type="compositionally biased region" description="Polar residues" evidence="2">
    <location>
        <begin position="290"/>
        <end position="321"/>
    </location>
</feature>
<organism evidence="4 5">
    <name type="scientific">Bodo saltans</name>
    <name type="common">Flagellated protozoan</name>
    <dbReference type="NCBI Taxonomy" id="75058"/>
    <lineage>
        <taxon>Eukaryota</taxon>
        <taxon>Discoba</taxon>
        <taxon>Euglenozoa</taxon>
        <taxon>Kinetoplastea</taxon>
        <taxon>Metakinetoplastina</taxon>
        <taxon>Eubodonida</taxon>
        <taxon>Bodonidae</taxon>
        <taxon>Bodo</taxon>
    </lineage>
</organism>
<evidence type="ECO:0000313" key="5">
    <source>
        <dbReference type="Proteomes" id="UP000051952"/>
    </source>
</evidence>
<sequence length="707" mass="78782">MIIPSNNVEDWSRYLPNVEEAKINGTMFFSAGSSRTQSLSGSTPDIIQNKGKKQKKATKFAGVNSAWSSSTQLIVRIRSKCLGSSVDPKEKQPQQQQYHFKSHNHQHAQQQQQRHHHHRGHHATSADQAPQSSARSSSDGASSASHHANAGHQQPRHDDTANDGASSTATSGFLPRRLRKSIMHVQFRFPDIQLPSIPLPSLPTISLPSWIASDAQQLAEAEEHLMHGCYFRQRVVAGMNTLVAVHHTPTATLRRYRGGGDGATEIATEVDYGDVPSSLFVAAQTNQHKNNNYSTASNNDPSSPTADLFLTSPTVASRTPLQQQRAATRHTRRQSQTFQGSDGEEDERAASSTPLLSNSALVLRDAGRRAHAGGRAVEGDKQIVVLVHGFAGGSAMWAQNWESLREDGAVDVYAFDLPGFARSERDVIVETFTGPQDSIEYYCNKFAEWFEEMDFDRPVILCGHSFGAYLSSFFVSQYFANLLEKNDTNNASDASEQQPRRPPLFGKRCEDVVKHLVLADPWGIELIPREFMKKEMRHLSARDKVIGKLFYFFTPLGGLRAAGPIGPKLLPAMRPDLAEGWSGPQRDNFFHYIYHCNAQEPPSGELAFRSCVAYAGHPLIAAGPHLLQHLPRTLGLTLMYGQTTMMDAHAGYKLMEQLWRRGHRRCRWVEISNAGHQIFSENAQEFNFEMKKVIADERRRGVQPRDS</sequence>
<feature type="compositionally biased region" description="Low complexity" evidence="2">
    <location>
        <begin position="123"/>
        <end position="151"/>
    </location>
</feature>
<keyword evidence="5" id="KW-1185">Reference proteome</keyword>
<dbReference type="GO" id="GO:0055088">
    <property type="term" value="P:lipid homeostasis"/>
    <property type="evidence" value="ECO:0007669"/>
    <property type="project" value="TreeGrafter"/>
</dbReference>
<reference evidence="5" key="1">
    <citation type="submission" date="2015-09" db="EMBL/GenBank/DDBJ databases">
        <authorList>
            <consortium name="Pathogen Informatics"/>
        </authorList>
    </citation>
    <scope>NUCLEOTIDE SEQUENCE [LARGE SCALE GENOMIC DNA]</scope>
    <source>
        <strain evidence="5">Lake Konstanz</strain>
    </source>
</reference>
<dbReference type="Pfam" id="PF12697">
    <property type="entry name" value="Abhydrolase_6"/>
    <property type="match status" value="1"/>
</dbReference>
<dbReference type="SUPFAM" id="SSF53474">
    <property type="entry name" value="alpha/beta-Hydrolases"/>
    <property type="match status" value="1"/>
</dbReference>
<dbReference type="PANTHER" id="PTHR42886:SF29">
    <property type="entry name" value="PUMMELIG, ISOFORM A"/>
    <property type="match status" value="1"/>
</dbReference>
<feature type="region of interest" description="Disordered" evidence="2">
    <location>
        <begin position="34"/>
        <end position="53"/>
    </location>
</feature>
<name>A0A0S4JG59_BODSA</name>
<evidence type="ECO:0000256" key="2">
    <source>
        <dbReference type="SAM" id="MobiDB-lite"/>
    </source>
</evidence>
<dbReference type="GO" id="GO:0006654">
    <property type="term" value="P:phosphatidic acid biosynthetic process"/>
    <property type="evidence" value="ECO:0007669"/>
    <property type="project" value="TreeGrafter"/>
</dbReference>
<dbReference type="VEuPathDB" id="TriTrypDB:BSAL_18305"/>